<dbReference type="Proteomes" id="UP000177199">
    <property type="component" value="Unassembled WGS sequence"/>
</dbReference>
<dbReference type="Pfam" id="PF01933">
    <property type="entry name" value="CofD"/>
    <property type="match status" value="1"/>
</dbReference>
<dbReference type="HAMAP" id="MF_00973">
    <property type="entry name" value="Gluconeogen_factor"/>
    <property type="match status" value="1"/>
</dbReference>
<comment type="subcellular location">
    <subcellularLocation>
        <location evidence="2">Cytoplasm</location>
    </subcellularLocation>
</comment>
<dbReference type="EMBL" id="MFZV01000003">
    <property type="protein sequence ID" value="OGK31576.1"/>
    <property type="molecule type" value="Genomic_DNA"/>
</dbReference>
<accession>A0A1F7HKR9</accession>
<dbReference type="InterPro" id="IPR002882">
    <property type="entry name" value="CofD"/>
</dbReference>
<dbReference type="GO" id="GO:0005737">
    <property type="term" value="C:cytoplasm"/>
    <property type="evidence" value="ECO:0007669"/>
    <property type="project" value="UniProtKB-SubCell"/>
</dbReference>
<dbReference type="InterPro" id="IPR010119">
    <property type="entry name" value="Gluconeogen_factor"/>
</dbReference>
<dbReference type="PANTHER" id="PTHR30135:SF3">
    <property type="entry name" value="GLUCONEOGENESIS FACTOR-RELATED"/>
    <property type="match status" value="1"/>
</dbReference>
<proteinExistence type="inferred from homology"/>
<comment type="function">
    <text evidence="2">Required for morphogenesis under gluconeogenic growth conditions.</text>
</comment>
<name>A0A1F7HKR9_9BACT</name>
<dbReference type="CDD" id="cd07187">
    <property type="entry name" value="YvcK_like"/>
    <property type="match status" value="1"/>
</dbReference>
<evidence type="ECO:0000256" key="2">
    <source>
        <dbReference type="HAMAP-Rule" id="MF_00973"/>
    </source>
</evidence>
<dbReference type="GO" id="GO:0008360">
    <property type="term" value="P:regulation of cell shape"/>
    <property type="evidence" value="ECO:0007669"/>
    <property type="project" value="UniProtKB-UniRule"/>
</dbReference>
<organism evidence="3 4">
    <name type="scientific">Candidatus Roizmanbacteria bacterium RIFCSPHIGHO2_12_FULL_33_9</name>
    <dbReference type="NCBI Taxonomy" id="1802045"/>
    <lineage>
        <taxon>Bacteria</taxon>
        <taxon>Candidatus Roizmaniibacteriota</taxon>
    </lineage>
</organism>
<evidence type="ECO:0000313" key="4">
    <source>
        <dbReference type="Proteomes" id="UP000177199"/>
    </source>
</evidence>
<sequence length="330" mass="36500">MKKPKITIIGGGTGSFTALLGLKKYPVSLSAIVTMMDDGGSSGILRDELGVLPPGDVRQCIIALAKSTRLLRELFNYRYANGVLKGHTFGNIFLSTLEKQTGSMKKSIKIVGDILNIKGDVIPVTYAKSTLCVKLDDGKIIKGEHHIDVSDNIKERNKIQKAFLLPKPESNEDALSAIKFSNYILIGPGDLYTSVIPNLLVPGIASALRKSKAKIIYVLNIMTKFGQTTKYTAKDHLKDLEKYLGKGVIDIVLINKEKPSNNALAWYKKFKEVPVLDDINDNNGYKVYKARLIKDLLISGNKKEDALRRSIIRHDPHKLARKVLSIIGEN</sequence>
<dbReference type="GO" id="GO:0043743">
    <property type="term" value="F:LPPG:FO 2-phospho-L-lactate transferase activity"/>
    <property type="evidence" value="ECO:0007669"/>
    <property type="project" value="InterPro"/>
</dbReference>
<dbReference type="NCBIfam" id="TIGR01826">
    <property type="entry name" value="CofD_related"/>
    <property type="match status" value="1"/>
</dbReference>
<dbReference type="SUPFAM" id="SSF142338">
    <property type="entry name" value="CofD-like"/>
    <property type="match status" value="1"/>
</dbReference>
<gene>
    <name evidence="3" type="ORF">A3F29_01320</name>
</gene>
<dbReference type="InterPro" id="IPR038136">
    <property type="entry name" value="CofD-like_dom_sf"/>
</dbReference>
<comment type="similarity">
    <text evidence="2">Belongs to the gluconeogenesis factor family.</text>
</comment>
<dbReference type="Gene3D" id="3.40.50.10680">
    <property type="entry name" value="CofD-like domains"/>
    <property type="match status" value="1"/>
</dbReference>
<reference evidence="3 4" key="1">
    <citation type="journal article" date="2016" name="Nat. Commun.">
        <title>Thousands of microbial genomes shed light on interconnected biogeochemical processes in an aquifer system.</title>
        <authorList>
            <person name="Anantharaman K."/>
            <person name="Brown C.T."/>
            <person name="Hug L.A."/>
            <person name="Sharon I."/>
            <person name="Castelle C.J."/>
            <person name="Probst A.J."/>
            <person name="Thomas B.C."/>
            <person name="Singh A."/>
            <person name="Wilkins M.J."/>
            <person name="Karaoz U."/>
            <person name="Brodie E.L."/>
            <person name="Williams K.H."/>
            <person name="Hubbard S.S."/>
            <person name="Banfield J.F."/>
        </authorList>
    </citation>
    <scope>NUCLEOTIDE SEQUENCE [LARGE SCALE GENOMIC DNA]</scope>
</reference>
<evidence type="ECO:0000313" key="3">
    <source>
        <dbReference type="EMBL" id="OGK31576.1"/>
    </source>
</evidence>
<protein>
    <recommendedName>
        <fullName evidence="2">Putative gluconeogenesis factor</fullName>
    </recommendedName>
</protein>
<dbReference type="PANTHER" id="PTHR30135">
    <property type="entry name" value="UNCHARACTERIZED PROTEIN YVCK-RELATED"/>
    <property type="match status" value="1"/>
</dbReference>
<evidence type="ECO:0000256" key="1">
    <source>
        <dbReference type="ARBA" id="ARBA00022490"/>
    </source>
</evidence>
<keyword evidence="1 2" id="KW-0963">Cytoplasm</keyword>
<dbReference type="AlphaFoldDB" id="A0A1F7HKR9"/>
<comment type="caution">
    <text evidence="3">The sequence shown here is derived from an EMBL/GenBank/DDBJ whole genome shotgun (WGS) entry which is preliminary data.</text>
</comment>